<proteinExistence type="predicted"/>
<evidence type="ECO:0000313" key="2">
    <source>
        <dbReference type="Proteomes" id="UP000595564"/>
    </source>
</evidence>
<name>A0A7R6PNQ6_9BACT</name>
<dbReference type="Proteomes" id="UP000595564">
    <property type="component" value="Chromosome"/>
</dbReference>
<keyword evidence="2" id="KW-1185">Reference proteome</keyword>
<reference evidence="1 2" key="1">
    <citation type="journal article" date="2012" name="Extremophiles">
        <title>Thermotomaculum hydrothermale gen. nov., sp. nov., a novel heterotrophic thermophile within the phylum Acidobacteria from a deep-sea hydrothermal vent chimney in the Southern Okinawa Trough.</title>
        <authorList>
            <person name="Izumi H."/>
            <person name="Nunoura T."/>
            <person name="Miyazaki M."/>
            <person name="Mino S."/>
            <person name="Toki T."/>
            <person name="Takai K."/>
            <person name="Sako Y."/>
            <person name="Sawabe T."/>
            <person name="Nakagawa S."/>
        </authorList>
    </citation>
    <scope>NUCLEOTIDE SEQUENCE [LARGE SCALE GENOMIC DNA]</scope>
    <source>
        <strain evidence="1 2">AC55</strain>
    </source>
</reference>
<organism evidence="1 2">
    <name type="scientific">Thermotomaculum hydrothermale</name>
    <dbReference type="NCBI Taxonomy" id="981385"/>
    <lineage>
        <taxon>Bacteria</taxon>
        <taxon>Pseudomonadati</taxon>
        <taxon>Acidobacteriota</taxon>
        <taxon>Holophagae</taxon>
        <taxon>Thermotomaculales</taxon>
        <taxon>Thermotomaculaceae</taxon>
        <taxon>Thermotomaculum</taxon>
    </lineage>
</organism>
<protein>
    <submittedName>
        <fullName evidence="1">Uncharacterized protein</fullName>
    </submittedName>
</protein>
<dbReference type="EMBL" id="AP017470">
    <property type="protein sequence ID" value="BBB32978.1"/>
    <property type="molecule type" value="Genomic_DNA"/>
</dbReference>
<dbReference type="KEGG" id="thyd:TTHT_1470"/>
<evidence type="ECO:0000313" key="1">
    <source>
        <dbReference type="EMBL" id="BBB32978.1"/>
    </source>
</evidence>
<accession>A0A7R6PNQ6</accession>
<sequence>MSAVVYPYFKKGMESIKSQREKAYLELFFKRALILSRFDRRAKIVSLGNNGSLLLDGKKPKKSIDGVKELKMNGKKVKSIAILPASFYTITIVFDKYNYSFDLYTGEIELKKD</sequence>
<dbReference type="AlphaFoldDB" id="A0A7R6PNQ6"/>
<gene>
    <name evidence="1" type="ORF">TTHT_1470</name>
</gene>